<gene>
    <name evidence="1" type="ORF">LIP_0765</name>
</gene>
<dbReference type="InterPro" id="IPR008482">
    <property type="entry name" value="DUF763"/>
</dbReference>
<dbReference type="KEGG" id="lpil:LIP_0765"/>
<keyword evidence="2" id="KW-1185">Reference proteome</keyword>
<dbReference type="AlphaFoldDB" id="A0A0K2SHV6"/>
<evidence type="ECO:0000313" key="2">
    <source>
        <dbReference type="Proteomes" id="UP000065807"/>
    </source>
</evidence>
<accession>A0A0K2SHV6</accession>
<evidence type="ECO:0008006" key="3">
    <source>
        <dbReference type="Google" id="ProtNLM"/>
    </source>
</evidence>
<organism evidence="1 2">
    <name type="scientific">Limnochorda pilosa</name>
    <dbReference type="NCBI Taxonomy" id="1555112"/>
    <lineage>
        <taxon>Bacteria</taxon>
        <taxon>Bacillati</taxon>
        <taxon>Bacillota</taxon>
        <taxon>Limnochordia</taxon>
        <taxon>Limnochordales</taxon>
        <taxon>Limnochordaceae</taxon>
        <taxon>Limnochorda</taxon>
    </lineage>
</organism>
<protein>
    <recommendedName>
        <fullName evidence="3">DUF763 domain-containing protein</fullName>
    </recommendedName>
</protein>
<dbReference type="Proteomes" id="UP000065807">
    <property type="component" value="Chromosome"/>
</dbReference>
<evidence type="ECO:0000313" key="1">
    <source>
        <dbReference type="EMBL" id="BAS26622.1"/>
    </source>
</evidence>
<dbReference type="PATRIC" id="fig|1555112.3.peg.797"/>
<dbReference type="EMBL" id="AP014924">
    <property type="protein sequence ID" value="BAS26622.1"/>
    <property type="molecule type" value="Genomic_DNA"/>
</dbReference>
<dbReference type="PANTHER" id="PTHR38597">
    <property type="entry name" value="BLL3834 PROTEIN"/>
    <property type="match status" value="1"/>
</dbReference>
<dbReference type="Pfam" id="PF05559">
    <property type="entry name" value="DUF763"/>
    <property type="match status" value="1"/>
</dbReference>
<sequence>MPHAAATLPLHGGRCPPWLFERMKRLGAAIVEVMVHEFGPEEVLRRLSDPYWFQALGCVLGFDWHSSGVTTTVCGALKEGLGPRQRELGLYVAGGKGGASRKTPQEIETHVERDGLAVDGPGLVHASRMAAKVDNTALQDGFQLYHHVFFFSATGAWAVVQQGMEPEGSLARRYHWLSANVRSFVEEPHAAVCCDRTVEPVNLVAGESGACRSTTTALAGEDPAGLARELARIVETGRHLRLPMAHQVPRAAYLEKALLDLYRHPPETFEGLLGSAGVGPKTLRALALIAEVTYGAAPSYRDPVRYSFAHGGKDGTPRPVDRDLYDADIEALNRLLREAKVDRTEKLHAFRRLARYSAELAPR</sequence>
<reference evidence="2" key="1">
    <citation type="submission" date="2015-07" db="EMBL/GenBank/DDBJ databases">
        <title>Complete genome sequence and phylogenetic analysis of Limnochorda pilosa.</title>
        <authorList>
            <person name="Watanabe M."/>
            <person name="Kojima H."/>
            <person name="Fukui M."/>
        </authorList>
    </citation>
    <scope>NUCLEOTIDE SEQUENCE [LARGE SCALE GENOMIC DNA]</scope>
    <source>
        <strain evidence="2">HC45</strain>
    </source>
</reference>
<name>A0A0K2SHV6_LIMPI</name>
<dbReference type="RefSeq" id="WP_068134465.1">
    <property type="nucleotide sequence ID" value="NZ_AP014924.1"/>
</dbReference>
<dbReference type="STRING" id="1555112.LIP_0765"/>
<proteinExistence type="predicted"/>
<reference evidence="2" key="2">
    <citation type="journal article" date="2016" name="Int. J. Syst. Evol. Microbiol.">
        <title>Complete genome sequence and cell structure of Limnochorda pilosa, a Gram-negative spore-former within the phylum Firmicutes.</title>
        <authorList>
            <person name="Watanabe M."/>
            <person name="Kojima H."/>
            <person name="Fukui M."/>
        </authorList>
    </citation>
    <scope>NUCLEOTIDE SEQUENCE [LARGE SCALE GENOMIC DNA]</scope>
    <source>
        <strain evidence="2">HC45</strain>
    </source>
</reference>
<dbReference type="OrthoDB" id="9802662at2"/>
<dbReference type="PANTHER" id="PTHR38597:SF1">
    <property type="entry name" value="BLL3834 PROTEIN"/>
    <property type="match status" value="1"/>
</dbReference>